<dbReference type="OrthoDB" id="9794403at2"/>
<evidence type="ECO:0000259" key="1">
    <source>
        <dbReference type="SMART" id="SM01321"/>
    </source>
</evidence>
<dbReference type="InterPro" id="IPR052715">
    <property type="entry name" value="RAYT_transposase"/>
</dbReference>
<evidence type="ECO:0000313" key="3">
    <source>
        <dbReference type="Proteomes" id="UP000191980"/>
    </source>
</evidence>
<dbReference type="Proteomes" id="UP000191980">
    <property type="component" value="Unassembled WGS sequence"/>
</dbReference>
<dbReference type="SUPFAM" id="SSF143422">
    <property type="entry name" value="Transposase IS200-like"/>
    <property type="match status" value="1"/>
</dbReference>
<dbReference type="SMART" id="SM01321">
    <property type="entry name" value="Y1_Tnp"/>
    <property type="match status" value="1"/>
</dbReference>
<proteinExistence type="predicted"/>
<accession>A0A1V8M4J2</accession>
<keyword evidence="3" id="KW-1185">Reference proteome</keyword>
<dbReference type="GO" id="GO:0004803">
    <property type="term" value="F:transposase activity"/>
    <property type="evidence" value="ECO:0007669"/>
    <property type="project" value="InterPro"/>
</dbReference>
<dbReference type="PANTHER" id="PTHR36966:SF1">
    <property type="entry name" value="REP-ASSOCIATED TYROSINE TRANSPOSASE"/>
    <property type="match status" value="1"/>
</dbReference>
<dbReference type="EMBL" id="LPUF01000001">
    <property type="protein sequence ID" value="OQK16487.1"/>
    <property type="molecule type" value="Genomic_DNA"/>
</dbReference>
<dbReference type="GO" id="GO:0043565">
    <property type="term" value="F:sequence-specific DNA binding"/>
    <property type="evidence" value="ECO:0007669"/>
    <property type="project" value="TreeGrafter"/>
</dbReference>
<dbReference type="Pfam" id="PF01797">
    <property type="entry name" value="Y1_Tnp"/>
    <property type="match status" value="1"/>
</dbReference>
<name>A0A1V8M4J2_9GAMM</name>
<sequence length="179" mass="21642">MQYHRVYIKGACYFFTLVTEKRRPIFKDEKQINILRESFKKVMKKYPFTINAIVVLPDHLHCIWTLPEGDHDYSTRWRLIKTGFSKNCDKTNINQPNQARIRKKQQAIWQHRFWEHMIRNEQDYHEHIDYIHYNPVKHGYTNKAVDWPYSSLHQYIKDGIIPKNWGVSGIEIPNEIGKE</sequence>
<dbReference type="InterPro" id="IPR002686">
    <property type="entry name" value="Transposase_17"/>
</dbReference>
<evidence type="ECO:0000313" key="2">
    <source>
        <dbReference type="EMBL" id="OQK16487.1"/>
    </source>
</evidence>
<protein>
    <submittedName>
        <fullName evidence="2">Transposase</fullName>
    </submittedName>
</protein>
<dbReference type="PANTHER" id="PTHR36966">
    <property type="entry name" value="REP-ASSOCIATED TYROSINE TRANSPOSASE"/>
    <property type="match status" value="1"/>
</dbReference>
<organism evidence="2 3">
    <name type="scientific">Methyloprofundus sedimenti</name>
    <dbReference type="NCBI Taxonomy" id="1420851"/>
    <lineage>
        <taxon>Bacteria</taxon>
        <taxon>Pseudomonadati</taxon>
        <taxon>Pseudomonadota</taxon>
        <taxon>Gammaproteobacteria</taxon>
        <taxon>Methylococcales</taxon>
        <taxon>Methylococcaceae</taxon>
        <taxon>Methyloprofundus</taxon>
    </lineage>
</organism>
<gene>
    <name evidence="2" type="ORF">AU255_00850</name>
</gene>
<dbReference type="Gene3D" id="3.30.70.1290">
    <property type="entry name" value="Transposase IS200-like"/>
    <property type="match status" value="1"/>
</dbReference>
<comment type="caution">
    <text evidence="2">The sequence shown here is derived from an EMBL/GenBank/DDBJ whole genome shotgun (WGS) entry which is preliminary data.</text>
</comment>
<dbReference type="NCBIfam" id="NF047646">
    <property type="entry name" value="REP_Tyr_transpos"/>
    <property type="match status" value="1"/>
</dbReference>
<dbReference type="InterPro" id="IPR036515">
    <property type="entry name" value="Transposase_17_sf"/>
</dbReference>
<feature type="domain" description="Transposase IS200-like" evidence="1">
    <location>
        <begin position="8"/>
        <end position="134"/>
    </location>
</feature>
<dbReference type="AlphaFoldDB" id="A0A1V8M4J2"/>
<dbReference type="RefSeq" id="WP_080521116.1">
    <property type="nucleotide sequence ID" value="NZ_LPUF01000001.1"/>
</dbReference>
<dbReference type="GO" id="GO:0006313">
    <property type="term" value="P:DNA transposition"/>
    <property type="evidence" value="ECO:0007669"/>
    <property type="project" value="InterPro"/>
</dbReference>
<reference evidence="2 3" key="1">
    <citation type="submission" date="2015-12" db="EMBL/GenBank/DDBJ databases">
        <authorList>
            <person name="Shamseldin A."/>
            <person name="Moawad H."/>
            <person name="Abd El-Rahim W.M."/>
            <person name="Sadowsky M.J."/>
        </authorList>
    </citation>
    <scope>NUCLEOTIDE SEQUENCE [LARGE SCALE GENOMIC DNA]</scope>
    <source>
        <strain evidence="2 3">WF1</strain>
    </source>
</reference>